<accession>A0AAU9BZB3</accession>
<dbReference type="RefSeq" id="WP_286291397.1">
    <property type="nucleotide sequence ID" value="NZ_AP024718.1"/>
</dbReference>
<keyword evidence="3" id="KW-1185">Reference proteome</keyword>
<feature type="signal peptide" evidence="1">
    <location>
        <begin position="1"/>
        <end position="17"/>
    </location>
</feature>
<evidence type="ECO:0008006" key="4">
    <source>
        <dbReference type="Google" id="ProtNLM"/>
    </source>
</evidence>
<dbReference type="EMBL" id="AP024718">
    <property type="protein sequence ID" value="BCX89120.1"/>
    <property type="molecule type" value="Genomic_DNA"/>
</dbReference>
<dbReference type="InterPro" id="IPR036280">
    <property type="entry name" value="Multihaem_cyt_sf"/>
</dbReference>
<dbReference type="Gene3D" id="3.90.10.10">
    <property type="entry name" value="Cytochrome C3"/>
    <property type="match status" value="1"/>
</dbReference>
<evidence type="ECO:0000256" key="1">
    <source>
        <dbReference type="SAM" id="SignalP"/>
    </source>
</evidence>
<keyword evidence="1" id="KW-0732">Signal</keyword>
<gene>
    <name evidence="2" type="ORF">MIN45_P1490</name>
</gene>
<dbReference type="KEGG" id="meiy:MIN45_P1490"/>
<evidence type="ECO:0000313" key="3">
    <source>
        <dbReference type="Proteomes" id="UP001321450"/>
    </source>
</evidence>
<name>A0AAU9BZB3_9GAMM</name>
<sequence length="196" mass="23102">MRLVLLMLLLCWLGGQAAETAREKRWWEKREARKPDIYFPHNVHMAVMKQEGDMCMLCHSFQKTDEKDLKLLKDLSAVVNEPLKAVCHDCHVVERRAPWRCELCHPDKTRIWPADHNFGYVQHHATAARRDENACRECHLELSFCTDCHFRREISGTGYHPLGYLTLHGMEARTMPANCGRCHNNFYCDNCHRRRR</sequence>
<dbReference type="SUPFAM" id="SSF48695">
    <property type="entry name" value="Multiheme cytochromes"/>
    <property type="match status" value="2"/>
</dbReference>
<evidence type="ECO:0000313" key="2">
    <source>
        <dbReference type="EMBL" id="BCX89120.1"/>
    </source>
</evidence>
<protein>
    <recommendedName>
        <fullName evidence="4">Cytochrome c7-like domain-containing protein</fullName>
    </recommendedName>
</protein>
<organism evidence="2 3">
    <name type="scientific">Methylomarinovum tepidoasis</name>
    <dbReference type="NCBI Taxonomy" id="2840183"/>
    <lineage>
        <taxon>Bacteria</taxon>
        <taxon>Pseudomonadati</taxon>
        <taxon>Pseudomonadota</taxon>
        <taxon>Gammaproteobacteria</taxon>
        <taxon>Methylococcales</taxon>
        <taxon>Methylothermaceae</taxon>
        <taxon>Methylomarinovum</taxon>
    </lineage>
</organism>
<feature type="chain" id="PRO_5043471015" description="Cytochrome c7-like domain-containing protein" evidence="1">
    <location>
        <begin position="18"/>
        <end position="196"/>
    </location>
</feature>
<dbReference type="Proteomes" id="UP001321450">
    <property type="component" value="Chromosome"/>
</dbReference>
<reference evidence="3" key="1">
    <citation type="journal article" date="2024" name="Int. J. Syst. Evol. Microbiol.">
        <title>Methylomarinovum tepidoasis sp. nov., a moderately thermophilic methanotroph of the family Methylothermaceae isolated from a deep-sea hydrothermal field.</title>
        <authorList>
            <person name="Hirayama H."/>
            <person name="Takaki Y."/>
            <person name="Abe M."/>
            <person name="Miyazaki M."/>
            <person name="Uematsu K."/>
            <person name="Matsui Y."/>
            <person name="Takai K."/>
        </authorList>
    </citation>
    <scope>NUCLEOTIDE SEQUENCE [LARGE SCALE GENOMIC DNA]</scope>
    <source>
        <strain evidence="3">IN45</strain>
    </source>
</reference>
<dbReference type="AlphaFoldDB" id="A0AAU9BZB3"/>
<proteinExistence type="predicted"/>